<evidence type="ECO:0000256" key="4">
    <source>
        <dbReference type="ARBA" id="ARBA00022517"/>
    </source>
</evidence>
<evidence type="ECO:0000256" key="5">
    <source>
        <dbReference type="ARBA" id="ARBA00031841"/>
    </source>
</evidence>
<comment type="function">
    <text evidence="1">Plays a role in synthesis, processing and/or stability of 23S rRNA.</text>
</comment>
<name>A0A0U3MIH7_9BURK</name>
<comment type="similarity">
    <text evidence="2">Belongs to the DUF177 domain family.</text>
</comment>
<organism evidence="6 7">
    <name type="scientific">Roseateles depolymerans</name>
    <dbReference type="NCBI Taxonomy" id="76731"/>
    <lineage>
        <taxon>Bacteria</taxon>
        <taxon>Pseudomonadati</taxon>
        <taxon>Pseudomonadota</taxon>
        <taxon>Betaproteobacteria</taxon>
        <taxon>Burkholderiales</taxon>
        <taxon>Sphaerotilaceae</taxon>
        <taxon>Roseateles</taxon>
    </lineage>
</organism>
<dbReference type="GO" id="GO:0005829">
    <property type="term" value="C:cytosol"/>
    <property type="evidence" value="ECO:0007669"/>
    <property type="project" value="TreeGrafter"/>
</dbReference>
<dbReference type="Proteomes" id="UP000060699">
    <property type="component" value="Chromosome"/>
</dbReference>
<dbReference type="PATRIC" id="fig|76731.3.peg.4127"/>
<evidence type="ECO:0000313" key="7">
    <source>
        <dbReference type="Proteomes" id="UP000060699"/>
    </source>
</evidence>
<protein>
    <recommendedName>
        <fullName evidence="3">Large ribosomal RNA subunit accumulation protein YceD</fullName>
    </recommendedName>
    <alternativeName>
        <fullName evidence="5">23S rRNA accumulation protein YceD</fullName>
    </alternativeName>
</protein>
<evidence type="ECO:0000256" key="1">
    <source>
        <dbReference type="ARBA" id="ARBA00002868"/>
    </source>
</evidence>
<gene>
    <name evidence="6" type="ORF">RD2015_4028</name>
</gene>
<dbReference type="AlphaFoldDB" id="A0A0U3MIH7"/>
<evidence type="ECO:0000256" key="3">
    <source>
        <dbReference type="ARBA" id="ARBA00015716"/>
    </source>
</evidence>
<evidence type="ECO:0000313" key="6">
    <source>
        <dbReference type="EMBL" id="ALV08477.1"/>
    </source>
</evidence>
<dbReference type="KEGG" id="rdp:RD2015_4028"/>
<dbReference type="RefSeq" id="WP_058936435.1">
    <property type="nucleotide sequence ID" value="NZ_CP013729.1"/>
</dbReference>
<keyword evidence="4" id="KW-0690">Ribosome biogenesis</keyword>
<dbReference type="EMBL" id="CP013729">
    <property type="protein sequence ID" value="ALV08477.1"/>
    <property type="molecule type" value="Genomic_DNA"/>
</dbReference>
<dbReference type="Pfam" id="PF02620">
    <property type="entry name" value="YceD"/>
    <property type="match status" value="1"/>
</dbReference>
<dbReference type="OrthoDB" id="5297600at2"/>
<reference evidence="6 7" key="1">
    <citation type="submission" date="2015-12" db="EMBL/GenBank/DDBJ databases">
        <title>Complete genome of Roseateles depolymerans KCTC 42856.</title>
        <authorList>
            <person name="Kim K.M."/>
        </authorList>
    </citation>
    <scope>NUCLEOTIDE SEQUENCE [LARGE SCALE GENOMIC DNA]</scope>
    <source>
        <strain evidence="6 7">KCTC 42856</strain>
    </source>
</reference>
<dbReference type="PANTHER" id="PTHR38099:SF1">
    <property type="entry name" value="LARGE RIBOSOMAL RNA SUBUNIT ACCUMULATION PROTEIN YCED"/>
    <property type="match status" value="1"/>
</dbReference>
<keyword evidence="7" id="KW-1185">Reference proteome</keyword>
<dbReference type="InterPro" id="IPR039255">
    <property type="entry name" value="YceD_bac"/>
</dbReference>
<dbReference type="InterPro" id="IPR003772">
    <property type="entry name" value="YceD"/>
</dbReference>
<dbReference type="GO" id="GO:0042254">
    <property type="term" value="P:ribosome biogenesis"/>
    <property type="evidence" value="ECO:0007669"/>
    <property type="project" value="UniProtKB-KW"/>
</dbReference>
<dbReference type="PANTHER" id="PTHR38099">
    <property type="entry name" value="LARGE RIBOSOMAL RNA SUBUNIT ACCUMULATION PROTEIN YCED"/>
    <property type="match status" value="1"/>
</dbReference>
<sequence>MKSRALNPLKLDVESFAREGGSLDGEWPAAELPRLADTAAPEAPASGWPAVRWAAEGEIRTPRGSEPQIWMRLDAQAQVAQTCQRCLQPVVEEVAMSRWFRFVRDEDQAAELDMDSEDDVLALPRVLNLQELAEDELLLALPLVPRHEVCPEPLPLAEPDELEEEAEKERPHPFAALAALKKGTAGKA</sequence>
<dbReference type="STRING" id="76731.RD2015_4028"/>
<evidence type="ECO:0000256" key="2">
    <source>
        <dbReference type="ARBA" id="ARBA00010740"/>
    </source>
</evidence>
<proteinExistence type="inferred from homology"/>
<accession>A0A0U3MIH7</accession>